<protein>
    <submittedName>
        <fullName evidence="2">Uncharacterized protein</fullName>
    </submittedName>
</protein>
<dbReference type="OrthoDB" id="1763382at2"/>
<proteinExistence type="predicted"/>
<reference evidence="2 3" key="2">
    <citation type="submission" date="2012-02" db="EMBL/GenBank/DDBJ databases">
        <title>Improved High-Quality Draft sequence of Eubacterium cellulosolvens 6.</title>
        <authorList>
            <consortium name="US DOE Joint Genome Institute"/>
            <person name="Lucas S."/>
            <person name="Han J."/>
            <person name="Lapidus A."/>
            <person name="Cheng J.-F."/>
            <person name="Goodwin L."/>
            <person name="Pitluck S."/>
            <person name="Peters L."/>
            <person name="Mikhailova N."/>
            <person name="Gu W."/>
            <person name="Detter J.C."/>
            <person name="Han C."/>
            <person name="Tapia R."/>
            <person name="Land M."/>
            <person name="Hauser L."/>
            <person name="Kyrpides N."/>
            <person name="Ivanova N."/>
            <person name="Pagani I."/>
            <person name="Johnson E."/>
            <person name="Mukhopadhyay B."/>
            <person name="Anderson I."/>
            <person name="Woyke T."/>
        </authorList>
    </citation>
    <scope>NUCLEOTIDE SEQUENCE [LARGE SCALE GENOMIC DNA]</scope>
    <source>
        <strain evidence="2 3">6</strain>
    </source>
</reference>
<organism evidence="2 3">
    <name type="scientific">Eubacterium cellulosolvens (strain ATCC 43171 / JCM 9499 / 6)</name>
    <name type="common">Cillobacterium cellulosolvens</name>
    <dbReference type="NCBI Taxonomy" id="633697"/>
    <lineage>
        <taxon>Bacteria</taxon>
        <taxon>Bacillati</taxon>
        <taxon>Bacillota</taxon>
        <taxon>Clostridia</taxon>
        <taxon>Eubacteriales</taxon>
        <taxon>Eubacteriaceae</taxon>
        <taxon>Eubacterium</taxon>
    </lineage>
</organism>
<feature type="region of interest" description="Disordered" evidence="1">
    <location>
        <begin position="271"/>
        <end position="315"/>
    </location>
</feature>
<sequence length="315" mass="36320">MAVDSNVVIEKINNFEQMFVLFSTFTHHPFIVCDEETFDDQVYVFTSEEMMQAFAKHFTTDKYHLRGVEVKKEMIPAFFQSLYLLGVNAVMVQDEGAPVRVQLSELAEKPDVEALRRTLIPQANPELQLTGIYFMQELMRPLDRNIEEKKHLQSLEADMAHYLLKSRFVVTFDVTAVQGRWDPTKNDENVKVPLVKTKRGDIYQPIYSDFSEMQSFNRFNKDVRLEMTAVPYERLTDFLVNDSKGFVFNPGGFNLILTREQITEMLERYGEDRESVQTEENVETAADFSAQDENDADTNEIKATDAEGAEAAEEI</sequence>
<dbReference type="EMBL" id="CM001487">
    <property type="protein sequence ID" value="EIM56952.1"/>
    <property type="molecule type" value="Genomic_DNA"/>
</dbReference>
<dbReference type="STRING" id="633697.EubceDRAFT1_1135"/>
<dbReference type="eggNOG" id="ENOG5030Q9J">
    <property type="taxonomic scope" value="Bacteria"/>
</dbReference>
<evidence type="ECO:0000313" key="2">
    <source>
        <dbReference type="EMBL" id="EIM56952.1"/>
    </source>
</evidence>
<dbReference type="Proteomes" id="UP000005753">
    <property type="component" value="Chromosome"/>
</dbReference>
<accession>I5AT29</accession>
<evidence type="ECO:0000313" key="3">
    <source>
        <dbReference type="Proteomes" id="UP000005753"/>
    </source>
</evidence>
<keyword evidence="3" id="KW-1185">Reference proteome</keyword>
<name>I5AT29_EUBC6</name>
<dbReference type="AlphaFoldDB" id="I5AT29"/>
<reference evidence="2 3" key="1">
    <citation type="submission" date="2010-08" db="EMBL/GenBank/DDBJ databases">
        <authorList>
            <consortium name="US DOE Joint Genome Institute (JGI-PGF)"/>
            <person name="Lucas S."/>
            <person name="Copeland A."/>
            <person name="Lapidus A."/>
            <person name="Cheng J.-F."/>
            <person name="Bruce D."/>
            <person name="Goodwin L."/>
            <person name="Pitluck S."/>
            <person name="Land M.L."/>
            <person name="Hauser L."/>
            <person name="Chang Y.-J."/>
            <person name="Anderson I.J."/>
            <person name="Johnson E."/>
            <person name="Mulhopadhyay B."/>
            <person name="Kyrpides N."/>
            <person name="Woyke T.J."/>
        </authorList>
    </citation>
    <scope>NUCLEOTIDE SEQUENCE [LARGE SCALE GENOMIC DNA]</scope>
    <source>
        <strain evidence="2 3">6</strain>
    </source>
</reference>
<evidence type="ECO:0000256" key="1">
    <source>
        <dbReference type="SAM" id="MobiDB-lite"/>
    </source>
</evidence>
<gene>
    <name evidence="2" type="ORF">EubceDRAFT1_1135</name>
</gene>
<dbReference type="HOGENOM" id="CLU_093794_0_0_9"/>